<comment type="caution">
    <text evidence="6">The sequence shown here is derived from an EMBL/GenBank/DDBJ whole genome shotgun (WGS) entry which is preliminary data.</text>
</comment>
<dbReference type="PROSITE" id="PS51402">
    <property type="entry name" value="CATALASE_3"/>
    <property type="match status" value="1"/>
</dbReference>
<feature type="active site" evidence="2">
    <location>
        <position position="59"/>
    </location>
</feature>
<keyword evidence="1 3" id="KW-0349">Heme</keyword>
<evidence type="ECO:0000256" key="4">
    <source>
        <dbReference type="SAM" id="SignalP"/>
    </source>
</evidence>
<evidence type="ECO:0000256" key="1">
    <source>
        <dbReference type="PIRNR" id="PIRNR000296"/>
    </source>
</evidence>
<dbReference type="GO" id="GO:0042744">
    <property type="term" value="P:hydrogen peroxide catabolic process"/>
    <property type="evidence" value="ECO:0007669"/>
    <property type="project" value="TreeGrafter"/>
</dbReference>
<dbReference type="GO" id="GO:0005737">
    <property type="term" value="C:cytoplasm"/>
    <property type="evidence" value="ECO:0007669"/>
    <property type="project" value="TreeGrafter"/>
</dbReference>
<dbReference type="EC" id="1.11.1.-" evidence="1"/>
<feature type="binding site" description="axial binding residue" evidence="3">
    <location>
        <position position="330"/>
    </location>
    <ligand>
        <name>heme</name>
        <dbReference type="ChEBI" id="CHEBI:30413"/>
    </ligand>
    <ligandPart>
        <name>Fe</name>
        <dbReference type="ChEBI" id="CHEBI:18248"/>
    </ligandPart>
</feature>
<feature type="domain" description="Catalase core" evidence="5">
    <location>
        <begin position="27"/>
        <end position="340"/>
    </location>
</feature>
<dbReference type="InterPro" id="IPR011614">
    <property type="entry name" value="Catalase_core"/>
</dbReference>
<comment type="function">
    <text evidence="1">Has an organic peroxide-dependent peroxidase activity.</text>
</comment>
<dbReference type="GO" id="GO:0046872">
    <property type="term" value="F:metal ion binding"/>
    <property type="evidence" value="ECO:0007669"/>
    <property type="project" value="UniProtKB-KW"/>
</dbReference>
<dbReference type="SMART" id="SM01060">
    <property type="entry name" value="Catalase"/>
    <property type="match status" value="1"/>
</dbReference>
<evidence type="ECO:0000313" key="6">
    <source>
        <dbReference type="EMBL" id="RDL14772.1"/>
    </source>
</evidence>
<keyword evidence="4" id="KW-0732">Signal</keyword>
<dbReference type="SUPFAM" id="SSF56634">
    <property type="entry name" value="Heme-dependent catalase-like"/>
    <property type="match status" value="1"/>
</dbReference>
<dbReference type="GO" id="GO:0020037">
    <property type="term" value="F:heme binding"/>
    <property type="evidence" value="ECO:0007669"/>
    <property type="project" value="InterPro"/>
</dbReference>
<dbReference type="Proteomes" id="UP000255365">
    <property type="component" value="Unassembled WGS sequence"/>
</dbReference>
<keyword evidence="1 3" id="KW-0479">Metal-binding</keyword>
<proteinExistence type="inferred from homology"/>
<dbReference type="InterPro" id="IPR020835">
    <property type="entry name" value="Catalase_sf"/>
</dbReference>
<keyword evidence="1" id="KW-0560">Oxidoreductase</keyword>
<evidence type="ECO:0000256" key="2">
    <source>
        <dbReference type="PIRSR" id="PIRSR000296-1"/>
    </source>
</evidence>
<feature type="signal peptide" evidence="4">
    <location>
        <begin position="1"/>
        <end position="24"/>
    </location>
</feature>
<dbReference type="PIRSF" id="PIRSF000296">
    <property type="entry name" value="SrpA"/>
    <property type="match status" value="1"/>
</dbReference>
<organism evidence="6 7">
    <name type="scientific">Pseudomonas jessenii</name>
    <dbReference type="NCBI Taxonomy" id="77298"/>
    <lineage>
        <taxon>Bacteria</taxon>
        <taxon>Pseudomonadati</taxon>
        <taxon>Pseudomonadota</taxon>
        <taxon>Gammaproteobacteria</taxon>
        <taxon>Pseudomonadales</taxon>
        <taxon>Pseudomonadaceae</taxon>
        <taxon>Pseudomonas</taxon>
    </lineage>
</organism>
<dbReference type="Pfam" id="PF00199">
    <property type="entry name" value="Catalase"/>
    <property type="match status" value="1"/>
</dbReference>
<dbReference type="AlphaFoldDB" id="A0A370S4V5"/>
<comment type="similarity">
    <text evidence="1">Belongs to the catalase family.</text>
</comment>
<dbReference type="EMBL" id="QRAV01000018">
    <property type="protein sequence ID" value="RDL14772.1"/>
    <property type="molecule type" value="Genomic_DNA"/>
</dbReference>
<dbReference type="PANTHER" id="PTHR11465">
    <property type="entry name" value="CATALASE"/>
    <property type="match status" value="1"/>
</dbReference>
<sequence length="340" mass="36856">MRLQHLLIGAVLAGTLTTPSLLFATETRKNAMPQEQLYDALLDALTATFGRHPAFRATHAKGLLVNGTFTATRIAGSISRAAHLQGQTVPVVLRFSNFSGVPATADGDPMASPKGVAVRFALPNGEFTDIVAHSFDGFPVATPEDFLGFLQGIAANVATPPDPQPLQTFLANHPRAQHFLEAPKPAPRSYAGLEYFGVNSLVFINRKGDQLIGRYRIEPLLMQPSLSDAQAAAMHADYLQEEISARLSKGSLKMRLVLQLAAPGDAVEDGSIAWSRQNEELELGVFSLDALEPAETQQLAQQRLAFSPGRLLDGISLSADPMTLARDRLYQRAVLRRQRP</sequence>
<dbReference type="PANTHER" id="PTHR11465:SF62">
    <property type="entry name" value="CATALASE T"/>
    <property type="match status" value="1"/>
</dbReference>
<dbReference type="Gene3D" id="2.40.180.10">
    <property type="entry name" value="Catalase core domain"/>
    <property type="match status" value="1"/>
</dbReference>
<accession>A0A370S4V5</accession>
<comment type="cofactor">
    <cofactor evidence="1">
        <name>heme</name>
        <dbReference type="ChEBI" id="CHEBI:30413"/>
    </cofactor>
</comment>
<gene>
    <name evidence="6" type="ORF">DEU51_118111</name>
</gene>
<dbReference type="InterPro" id="IPR018028">
    <property type="entry name" value="Catalase"/>
</dbReference>
<dbReference type="Gene3D" id="1.20.1280.120">
    <property type="match status" value="1"/>
</dbReference>
<evidence type="ECO:0000259" key="5">
    <source>
        <dbReference type="SMART" id="SM01060"/>
    </source>
</evidence>
<feature type="chain" id="PRO_5016803869" description="Catalase-related peroxidase" evidence="4">
    <location>
        <begin position="25"/>
        <end position="340"/>
    </location>
</feature>
<protein>
    <recommendedName>
        <fullName evidence="1">Catalase-related peroxidase</fullName>
        <ecNumber evidence="1">1.11.1.-</ecNumber>
    </recommendedName>
</protein>
<keyword evidence="1 3" id="KW-0408">Iron</keyword>
<name>A0A370S4V5_PSEJE</name>
<evidence type="ECO:0000313" key="7">
    <source>
        <dbReference type="Proteomes" id="UP000255365"/>
    </source>
</evidence>
<dbReference type="CDD" id="cd08153">
    <property type="entry name" value="srpA_like"/>
    <property type="match status" value="1"/>
</dbReference>
<keyword evidence="1" id="KW-0575">Peroxidase</keyword>
<reference evidence="6 7" key="1">
    <citation type="submission" date="2018-07" db="EMBL/GenBank/DDBJ databases">
        <title>Genome sequencing of rice bacterial endophytes.</title>
        <authorList>
            <person name="Venturi V."/>
        </authorList>
    </citation>
    <scope>NUCLEOTIDE SEQUENCE [LARGE SCALE GENOMIC DNA]</scope>
    <source>
        <strain evidence="6 7">E2333</strain>
    </source>
</reference>
<evidence type="ECO:0000256" key="3">
    <source>
        <dbReference type="PIRSR" id="PIRSR000296-2"/>
    </source>
</evidence>
<dbReference type="GO" id="GO:0004096">
    <property type="term" value="F:catalase activity"/>
    <property type="evidence" value="ECO:0007669"/>
    <property type="project" value="InterPro"/>
</dbReference>
<dbReference type="InterPro" id="IPR024168">
    <property type="entry name" value="Catalase_SrpA-type_pred"/>
</dbReference>
<dbReference type="GO" id="GO:0042542">
    <property type="term" value="P:response to hydrogen peroxide"/>
    <property type="evidence" value="ECO:0007669"/>
    <property type="project" value="TreeGrafter"/>
</dbReference>